<gene>
    <name evidence="2" type="ORF">GAQ75_23810</name>
</gene>
<comment type="caution">
    <text evidence="2">The sequence shown here is derived from an EMBL/GenBank/DDBJ whole genome shotgun (WGS) entry which is preliminary data.</text>
</comment>
<dbReference type="PROSITE" id="PS50980">
    <property type="entry name" value="COA_CT_NTER"/>
    <property type="match status" value="1"/>
</dbReference>
<feature type="domain" description="CoA carboxyltransferase N-terminal" evidence="1">
    <location>
        <begin position="4"/>
        <end position="90"/>
    </location>
</feature>
<dbReference type="RefSeq" id="WP_317133140.1">
    <property type="nucleotide sequence ID" value="NZ_WCUQ01000153.1"/>
</dbReference>
<dbReference type="PANTHER" id="PTHR43842:SF2">
    <property type="entry name" value="PROPIONYL-COA CARBOXYLASE BETA CHAIN, MITOCHONDRIAL"/>
    <property type="match status" value="1"/>
</dbReference>
<dbReference type="EMBL" id="WCUQ01000153">
    <property type="protein sequence ID" value="KAB4116072.1"/>
    <property type="molecule type" value="Genomic_DNA"/>
</dbReference>
<evidence type="ECO:0000313" key="2">
    <source>
        <dbReference type="EMBL" id="KAB4116072.1"/>
    </source>
</evidence>
<keyword evidence="2" id="KW-0808">Transferase</keyword>
<proteinExistence type="predicted"/>
<dbReference type="AlphaFoldDB" id="A0A6I0K135"/>
<dbReference type="InterPro" id="IPR011762">
    <property type="entry name" value="COA_CT_N"/>
</dbReference>
<evidence type="ECO:0000259" key="1">
    <source>
        <dbReference type="PROSITE" id="PS50980"/>
    </source>
</evidence>
<organism evidence="2 3">
    <name type="scientific">Bacteroides uniformis</name>
    <dbReference type="NCBI Taxonomy" id="820"/>
    <lineage>
        <taxon>Bacteria</taxon>
        <taxon>Pseudomonadati</taxon>
        <taxon>Bacteroidota</taxon>
        <taxon>Bacteroidia</taxon>
        <taxon>Bacteroidales</taxon>
        <taxon>Bacteroidaceae</taxon>
        <taxon>Bacteroides</taxon>
    </lineage>
</organism>
<accession>A0A6I0K135</accession>
<dbReference type="Proteomes" id="UP000438773">
    <property type="component" value="Unassembled WGS sequence"/>
</dbReference>
<dbReference type="GO" id="GO:0004658">
    <property type="term" value="F:propionyl-CoA carboxylase activity"/>
    <property type="evidence" value="ECO:0007669"/>
    <property type="project" value="TreeGrafter"/>
</dbReference>
<dbReference type="Gene3D" id="3.90.226.10">
    <property type="entry name" value="2-enoyl-CoA Hydratase, Chain A, domain 1"/>
    <property type="match status" value="1"/>
</dbReference>
<dbReference type="PANTHER" id="PTHR43842">
    <property type="entry name" value="PROPIONYL-COA CARBOXYLASE BETA CHAIN"/>
    <property type="match status" value="1"/>
</dbReference>
<dbReference type="InterPro" id="IPR051047">
    <property type="entry name" value="AccD/PCCB"/>
</dbReference>
<protein>
    <submittedName>
        <fullName evidence="2">Methylmalonyl-CoA carboxyltransferase</fullName>
    </submittedName>
</protein>
<feature type="non-terminal residue" evidence="2">
    <location>
        <position position="90"/>
    </location>
</feature>
<dbReference type="Pfam" id="PF01039">
    <property type="entry name" value="Carboxyl_trans"/>
    <property type="match status" value="1"/>
</dbReference>
<evidence type="ECO:0000313" key="3">
    <source>
        <dbReference type="Proteomes" id="UP000438773"/>
    </source>
</evidence>
<dbReference type="InterPro" id="IPR029045">
    <property type="entry name" value="ClpP/crotonase-like_dom_sf"/>
</dbReference>
<dbReference type="SUPFAM" id="SSF52096">
    <property type="entry name" value="ClpP/crotonase"/>
    <property type="match status" value="1"/>
</dbReference>
<reference evidence="2 3" key="1">
    <citation type="journal article" date="2019" name="Nat. Med.">
        <title>A library of human gut bacterial isolates paired with longitudinal multiomics data enables mechanistic microbiome research.</title>
        <authorList>
            <person name="Poyet M."/>
            <person name="Groussin M."/>
            <person name="Gibbons S.M."/>
            <person name="Avila-Pacheco J."/>
            <person name="Jiang X."/>
            <person name="Kearney S.M."/>
            <person name="Perrotta A.R."/>
            <person name="Berdy B."/>
            <person name="Zhao S."/>
            <person name="Lieberman T.D."/>
            <person name="Swanson P.K."/>
            <person name="Smith M."/>
            <person name="Roesemann S."/>
            <person name="Alexander J.E."/>
            <person name="Rich S.A."/>
            <person name="Livny J."/>
            <person name="Vlamakis H."/>
            <person name="Clish C."/>
            <person name="Bullock K."/>
            <person name="Deik A."/>
            <person name="Scott J."/>
            <person name="Pierce K.A."/>
            <person name="Xavier R.J."/>
            <person name="Alm E.J."/>
        </authorList>
    </citation>
    <scope>NUCLEOTIDE SEQUENCE [LARGE SCALE GENOMIC DNA]</scope>
    <source>
        <strain evidence="2 3">BIOML-A37</strain>
    </source>
</reference>
<name>A0A6I0K135_BACUN</name>
<sequence>MSNQLEKVKELIELRAQARLGGGEKAIEKQHAKGKYTARERIAQLLDEGSFEELDMFVQHRCTNFGQEKKHFLGDGVVTGYGTIEGRLVY</sequence>
<dbReference type="InterPro" id="IPR034733">
    <property type="entry name" value="AcCoA_carboxyl_beta"/>
</dbReference>
<dbReference type="GO" id="GO:0016740">
    <property type="term" value="F:transferase activity"/>
    <property type="evidence" value="ECO:0007669"/>
    <property type="project" value="UniProtKB-KW"/>
</dbReference>